<keyword evidence="1" id="KW-0812">Transmembrane</keyword>
<reference evidence="5" key="1">
    <citation type="submission" date="2016-10" db="EMBL/GenBank/DDBJ databases">
        <authorList>
            <person name="Varghese N."/>
            <person name="Submissions S."/>
        </authorList>
    </citation>
    <scope>NUCLEOTIDE SEQUENCE [LARGE SCALE GENOMIC DNA]</scope>
    <source>
        <strain evidence="5">DSM 26471</strain>
    </source>
</reference>
<organism evidence="4 5">
    <name type="scientific">Celeribacter neptunius</name>
    <dbReference type="NCBI Taxonomy" id="588602"/>
    <lineage>
        <taxon>Bacteria</taxon>
        <taxon>Pseudomonadati</taxon>
        <taxon>Pseudomonadota</taxon>
        <taxon>Alphaproteobacteria</taxon>
        <taxon>Rhodobacterales</taxon>
        <taxon>Roseobacteraceae</taxon>
        <taxon>Celeribacter</taxon>
    </lineage>
</organism>
<dbReference type="Proteomes" id="UP000199630">
    <property type="component" value="Unassembled WGS sequence"/>
</dbReference>
<evidence type="ECO:0000313" key="4">
    <source>
        <dbReference type="EMBL" id="SFI63818.1"/>
    </source>
</evidence>
<dbReference type="OrthoDB" id="7873618at2"/>
<evidence type="ECO:0000256" key="1">
    <source>
        <dbReference type="SAM" id="Phobius"/>
    </source>
</evidence>
<accession>A0A1I3JUX5</accession>
<dbReference type="EMBL" id="FORH01000001">
    <property type="protein sequence ID" value="SFI63818.1"/>
    <property type="molecule type" value="Genomic_DNA"/>
</dbReference>
<dbReference type="Pfam" id="PF07589">
    <property type="entry name" value="PEP-CTERM"/>
    <property type="match status" value="1"/>
</dbReference>
<proteinExistence type="predicted"/>
<protein>
    <submittedName>
        <fullName evidence="4">VPLPA-CTERM protein sorting domain-containing protein</fullName>
    </submittedName>
</protein>
<sequence length="170" mass="17233">MKFEKLLAASAVSVALLSSSASALTLDGGWESDTISDAGTPSSGSPYAVSLTDSAYFRITDAFITGDVFDIFIDGVLAFSTTFTAFGSGFGDNPTADSAWTSASYSSGEYLLAAGDYSITVQGDGAGGLPAGFYTRLDSVSAVPLPAAAPLLLAALGGLGFARRRKNKAA</sequence>
<dbReference type="InterPro" id="IPR022472">
    <property type="entry name" value="VPLPA-CTERM"/>
</dbReference>
<dbReference type="RefSeq" id="WP_090056646.1">
    <property type="nucleotide sequence ID" value="NZ_FORH01000001.1"/>
</dbReference>
<evidence type="ECO:0000256" key="2">
    <source>
        <dbReference type="SAM" id="SignalP"/>
    </source>
</evidence>
<keyword evidence="5" id="KW-1185">Reference proteome</keyword>
<dbReference type="NCBIfam" id="TIGR03370">
    <property type="entry name" value="VPLPA-CTERM"/>
    <property type="match status" value="1"/>
</dbReference>
<name>A0A1I3JUX5_9RHOB</name>
<dbReference type="InterPro" id="IPR013424">
    <property type="entry name" value="Ice-binding_C"/>
</dbReference>
<gene>
    <name evidence="4" type="ORF">SAMN04487991_0468</name>
</gene>
<keyword evidence="2" id="KW-0732">Signal</keyword>
<keyword evidence="1" id="KW-1133">Transmembrane helix</keyword>
<dbReference type="AlphaFoldDB" id="A0A1I3JUX5"/>
<feature type="chain" id="PRO_5011693227" evidence="2">
    <location>
        <begin position="24"/>
        <end position="170"/>
    </location>
</feature>
<feature type="signal peptide" evidence="2">
    <location>
        <begin position="1"/>
        <end position="23"/>
    </location>
</feature>
<feature type="transmembrane region" description="Helical" evidence="1">
    <location>
        <begin position="143"/>
        <end position="162"/>
    </location>
</feature>
<evidence type="ECO:0000259" key="3">
    <source>
        <dbReference type="Pfam" id="PF07589"/>
    </source>
</evidence>
<evidence type="ECO:0000313" key="5">
    <source>
        <dbReference type="Proteomes" id="UP000199630"/>
    </source>
</evidence>
<keyword evidence="1" id="KW-0472">Membrane</keyword>
<feature type="domain" description="Ice-binding protein C-terminal" evidence="3">
    <location>
        <begin position="142"/>
        <end position="166"/>
    </location>
</feature>